<proteinExistence type="inferred from homology"/>
<comment type="caution">
    <text evidence="9">The sequence shown here is derived from an EMBL/GenBank/DDBJ whole genome shotgun (WGS) entry which is preliminary data.</text>
</comment>
<evidence type="ECO:0000313" key="9">
    <source>
        <dbReference type="EMBL" id="RAK18403.1"/>
    </source>
</evidence>
<accession>A0A327YBK3</accession>
<dbReference type="RefSeq" id="WP_245934774.1">
    <property type="nucleotide sequence ID" value="NZ_QLMH01000010.1"/>
</dbReference>
<dbReference type="InterPro" id="IPR037185">
    <property type="entry name" value="EmrE-like"/>
</dbReference>
<evidence type="ECO:0000256" key="3">
    <source>
        <dbReference type="ARBA" id="ARBA00022475"/>
    </source>
</evidence>
<keyword evidence="10" id="KW-1185">Reference proteome</keyword>
<gene>
    <name evidence="9" type="ORF">B0I26_11034</name>
</gene>
<feature type="transmembrane region" description="Helical" evidence="7">
    <location>
        <begin position="192"/>
        <end position="212"/>
    </location>
</feature>
<feature type="domain" description="EamA" evidence="8">
    <location>
        <begin position="164"/>
        <end position="297"/>
    </location>
</feature>
<comment type="similarity">
    <text evidence="2">Belongs to the EamA transporter family.</text>
</comment>
<evidence type="ECO:0000256" key="5">
    <source>
        <dbReference type="ARBA" id="ARBA00022989"/>
    </source>
</evidence>
<comment type="subcellular location">
    <subcellularLocation>
        <location evidence="1">Cell membrane</location>
        <topology evidence="1">Multi-pass membrane protein</topology>
    </subcellularLocation>
</comment>
<keyword evidence="3" id="KW-1003">Cell membrane</keyword>
<feature type="transmembrane region" description="Helical" evidence="7">
    <location>
        <begin position="256"/>
        <end position="274"/>
    </location>
</feature>
<evidence type="ECO:0000259" key="8">
    <source>
        <dbReference type="Pfam" id="PF00892"/>
    </source>
</evidence>
<dbReference type="GO" id="GO:0005886">
    <property type="term" value="C:plasma membrane"/>
    <property type="evidence" value="ECO:0007669"/>
    <property type="project" value="UniProtKB-SubCell"/>
</dbReference>
<dbReference type="InterPro" id="IPR000620">
    <property type="entry name" value="EamA_dom"/>
</dbReference>
<feature type="transmembrane region" description="Helical" evidence="7">
    <location>
        <begin position="280"/>
        <end position="298"/>
    </location>
</feature>
<feature type="transmembrane region" description="Helical" evidence="7">
    <location>
        <begin position="161"/>
        <end position="180"/>
    </location>
</feature>
<dbReference type="AlphaFoldDB" id="A0A327YBK3"/>
<keyword evidence="4 7" id="KW-0812">Transmembrane</keyword>
<protein>
    <submittedName>
        <fullName evidence="9">Threonine/homoserine efflux transporter RhtA</fullName>
    </submittedName>
</protein>
<dbReference type="InterPro" id="IPR050638">
    <property type="entry name" value="AA-Vitamin_Transporters"/>
</dbReference>
<dbReference type="Pfam" id="PF00892">
    <property type="entry name" value="EamA"/>
    <property type="match status" value="2"/>
</dbReference>
<organism evidence="9 10">
    <name type="scientific">Paranoxybacillus vitaminiphilus</name>
    <dbReference type="NCBI Taxonomy" id="581036"/>
    <lineage>
        <taxon>Bacteria</taxon>
        <taxon>Bacillati</taxon>
        <taxon>Bacillota</taxon>
        <taxon>Bacilli</taxon>
        <taxon>Bacillales</taxon>
        <taxon>Anoxybacillaceae</taxon>
        <taxon>Paranoxybacillus</taxon>
    </lineage>
</organism>
<evidence type="ECO:0000313" key="10">
    <source>
        <dbReference type="Proteomes" id="UP000248555"/>
    </source>
</evidence>
<reference evidence="9 10" key="1">
    <citation type="submission" date="2018-06" db="EMBL/GenBank/DDBJ databases">
        <title>Genomic Encyclopedia of Type Strains, Phase III (KMG-III): the genomes of soil and plant-associated and newly described type strains.</title>
        <authorList>
            <person name="Whitman W."/>
        </authorList>
    </citation>
    <scope>NUCLEOTIDE SEQUENCE [LARGE SCALE GENOMIC DNA]</scope>
    <source>
        <strain evidence="9 10">CGMCC 1.8979</strain>
    </source>
</reference>
<feature type="transmembrane region" description="Helical" evidence="7">
    <location>
        <begin position="78"/>
        <end position="96"/>
    </location>
</feature>
<sequence>MELAHKMPNRVKGLMMVISGAALWGLSGTAAQVLFQEKHITAEWLVVVRMMISGIGLLIVSAWKGLKPQSIWADKKHRIHLLVFGIVGMLGVQYTYFASIAAGNAATATLLQYLAPVYIVLYTMLKEQTKPSKEVWLAVLLALLGTFLLITNGSIAGLKVSLVSIVWGILSGIALAFYTLSSAWLLKKWHSMVVVGWGMLIGGASMTFIAFPSTVSTIVWGIDTWLLILFVVFFGTLLAFWLFVESIRHLSPTESSLLSSVEPLSAVLASIVFLNVSFGIFQAIGGICIIITVFILSVKKKKSVSFNDSYNV</sequence>
<dbReference type="EMBL" id="QLMH01000010">
    <property type="protein sequence ID" value="RAK18403.1"/>
    <property type="molecule type" value="Genomic_DNA"/>
</dbReference>
<evidence type="ECO:0000256" key="7">
    <source>
        <dbReference type="SAM" id="Phobius"/>
    </source>
</evidence>
<dbReference type="PANTHER" id="PTHR32322">
    <property type="entry name" value="INNER MEMBRANE TRANSPORTER"/>
    <property type="match status" value="1"/>
</dbReference>
<feature type="transmembrane region" description="Helical" evidence="7">
    <location>
        <begin position="135"/>
        <end position="155"/>
    </location>
</feature>
<evidence type="ECO:0000256" key="6">
    <source>
        <dbReference type="ARBA" id="ARBA00023136"/>
    </source>
</evidence>
<evidence type="ECO:0000256" key="4">
    <source>
        <dbReference type="ARBA" id="ARBA00022692"/>
    </source>
</evidence>
<dbReference type="Proteomes" id="UP000248555">
    <property type="component" value="Unassembled WGS sequence"/>
</dbReference>
<dbReference type="SUPFAM" id="SSF103481">
    <property type="entry name" value="Multidrug resistance efflux transporter EmrE"/>
    <property type="match status" value="2"/>
</dbReference>
<keyword evidence="6 7" id="KW-0472">Membrane</keyword>
<feature type="transmembrane region" description="Helical" evidence="7">
    <location>
        <begin position="102"/>
        <end position="123"/>
    </location>
</feature>
<feature type="domain" description="EamA" evidence="8">
    <location>
        <begin position="12"/>
        <end position="150"/>
    </location>
</feature>
<keyword evidence="5 7" id="KW-1133">Transmembrane helix</keyword>
<evidence type="ECO:0000256" key="2">
    <source>
        <dbReference type="ARBA" id="ARBA00007362"/>
    </source>
</evidence>
<feature type="transmembrane region" description="Helical" evidence="7">
    <location>
        <begin position="224"/>
        <end position="244"/>
    </location>
</feature>
<evidence type="ECO:0000256" key="1">
    <source>
        <dbReference type="ARBA" id="ARBA00004651"/>
    </source>
</evidence>
<dbReference type="PANTHER" id="PTHR32322:SF18">
    <property type="entry name" value="S-ADENOSYLMETHIONINE_S-ADENOSYLHOMOCYSTEINE TRANSPORTER"/>
    <property type="match status" value="1"/>
</dbReference>
<name>A0A327YBK3_9BACL</name>
<feature type="transmembrane region" description="Helical" evidence="7">
    <location>
        <begin position="47"/>
        <end position="66"/>
    </location>
</feature>